<evidence type="ECO:0000313" key="6">
    <source>
        <dbReference type="Proteomes" id="UP001175261"/>
    </source>
</evidence>
<dbReference type="InterPro" id="IPR050797">
    <property type="entry name" value="Carb_Metab_Trans_Reg"/>
</dbReference>
<dbReference type="AlphaFoldDB" id="A0AA39GHJ6"/>
<feature type="compositionally biased region" description="Low complexity" evidence="3">
    <location>
        <begin position="54"/>
        <end position="75"/>
    </location>
</feature>
<dbReference type="PROSITE" id="PS00463">
    <property type="entry name" value="ZN2_CY6_FUNGAL_1"/>
    <property type="match status" value="1"/>
</dbReference>
<keyword evidence="1" id="KW-0479">Metal-binding</keyword>
<reference evidence="5" key="1">
    <citation type="submission" date="2022-10" db="EMBL/GenBank/DDBJ databases">
        <title>Determination and structural analysis of whole genome sequence of Sarocladium strictum F4-1.</title>
        <authorList>
            <person name="Hu L."/>
            <person name="Jiang Y."/>
        </authorList>
    </citation>
    <scope>NUCLEOTIDE SEQUENCE</scope>
    <source>
        <strain evidence="5">F4-1</strain>
    </source>
</reference>
<feature type="compositionally biased region" description="Polar residues" evidence="3">
    <location>
        <begin position="76"/>
        <end position="93"/>
    </location>
</feature>
<feature type="compositionally biased region" description="Polar residues" evidence="3">
    <location>
        <begin position="126"/>
        <end position="135"/>
    </location>
</feature>
<proteinExistence type="predicted"/>
<comment type="caution">
    <text evidence="5">The sequence shown here is derived from an EMBL/GenBank/DDBJ whole genome shotgun (WGS) entry which is preliminary data.</text>
</comment>
<dbReference type="GO" id="GO:0008270">
    <property type="term" value="F:zinc ion binding"/>
    <property type="evidence" value="ECO:0007669"/>
    <property type="project" value="InterPro"/>
</dbReference>
<dbReference type="GO" id="GO:0000981">
    <property type="term" value="F:DNA-binding transcription factor activity, RNA polymerase II-specific"/>
    <property type="evidence" value="ECO:0007669"/>
    <property type="project" value="InterPro"/>
</dbReference>
<dbReference type="InterPro" id="IPR001138">
    <property type="entry name" value="Zn2Cys6_DnaBD"/>
</dbReference>
<dbReference type="InterPro" id="IPR036864">
    <property type="entry name" value="Zn2-C6_fun-type_DNA-bd_sf"/>
</dbReference>
<protein>
    <recommendedName>
        <fullName evidence="4">Zn(2)-C6 fungal-type domain-containing protein</fullName>
    </recommendedName>
</protein>
<dbReference type="GO" id="GO:0006351">
    <property type="term" value="P:DNA-templated transcription"/>
    <property type="evidence" value="ECO:0007669"/>
    <property type="project" value="InterPro"/>
</dbReference>
<feature type="compositionally biased region" description="Polar residues" evidence="3">
    <location>
        <begin position="192"/>
        <end position="210"/>
    </location>
</feature>
<dbReference type="GO" id="GO:0005634">
    <property type="term" value="C:nucleus"/>
    <property type="evidence" value="ECO:0007669"/>
    <property type="project" value="TreeGrafter"/>
</dbReference>
<dbReference type="GO" id="GO:0001080">
    <property type="term" value="P:nitrogen catabolite activation of transcription from RNA polymerase II promoter"/>
    <property type="evidence" value="ECO:0007669"/>
    <property type="project" value="TreeGrafter"/>
</dbReference>
<evidence type="ECO:0000256" key="3">
    <source>
        <dbReference type="SAM" id="MobiDB-lite"/>
    </source>
</evidence>
<feature type="region of interest" description="Disordered" evidence="3">
    <location>
        <begin position="120"/>
        <end position="152"/>
    </location>
</feature>
<dbReference type="GO" id="GO:0003677">
    <property type="term" value="F:DNA binding"/>
    <property type="evidence" value="ECO:0007669"/>
    <property type="project" value="InterPro"/>
</dbReference>
<dbReference type="CDD" id="cd00067">
    <property type="entry name" value="GAL4"/>
    <property type="match status" value="1"/>
</dbReference>
<dbReference type="SMART" id="SM00906">
    <property type="entry name" value="Fungal_trans"/>
    <property type="match status" value="1"/>
</dbReference>
<feature type="region of interest" description="Disordered" evidence="3">
    <location>
        <begin position="42"/>
        <end position="95"/>
    </location>
</feature>
<dbReference type="SUPFAM" id="SSF57701">
    <property type="entry name" value="Zn2/Cys6 DNA-binding domain"/>
    <property type="match status" value="1"/>
</dbReference>
<feature type="domain" description="Zn(2)-C6 fungal-type" evidence="4">
    <location>
        <begin position="8"/>
        <end position="40"/>
    </location>
</feature>
<evidence type="ECO:0000256" key="2">
    <source>
        <dbReference type="ARBA" id="ARBA00023242"/>
    </source>
</evidence>
<accession>A0AA39GHJ6</accession>
<evidence type="ECO:0000313" key="5">
    <source>
        <dbReference type="EMBL" id="KAK0387465.1"/>
    </source>
</evidence>
<name>A0AA39GHJ6_SARSR</name>
<dbReference type="InterPro" id="IPR007219">
    <property type="entry name" value="XnlR_reg_dom"/>
</dbReference>
<keyword evidence="2" id="KW-0539">Nucleus</keyword>
<dbReference type="PANTHER" id="PTHR31668">
    <property type="entry name" value="GLUCOSE TRANSPORT TRANSCRIPTION REGULATOR RGT1-RELATED-RELATED"/>
    <property type="match status" value="1"/>
</dbReference>
<sequence length="675" mass="73445">MSSTPSRPCDTCRVRKTRCVKADDQSVCVLCAFHGKSCTFFRGPPARRPRAARRAASAANNTSTSGNPATAATPGSQAGTASQSTPGNAQQQDAGRFERRGSLGSFSPEMVVKSMTLADAGGGATQHHQQNSDGNAPSPEMTFSPEDPNDNAALSLLAGTLGLDLDTHPEYIGQSNYHEPALLDLYRHGLDTSAQAPATPGQASGQNQGTEDLGSRRPSMRRTRRMDERTMFLICPDDEAASEAQRIADCDAIEDSVRPLGKSLMDLYFRIVHPSFPVLHKGVFITKHAISHRMFSPPLLAAVYLIALDYRLYDSAMAGGVAKPTHANGQAALEALASRTMADDLKRPKLSTLQAGLLLLQRHDSALQPSKWIFIAQLVAVAQELGLHLDCTSWSIPEWEKGLRRRLGWALYMQDRWGALTQGRPLLLHDDDWDLRPCAPSDFPETQADEDPDVDGSVGVEIGREVFMRQAQLATILSDVIANFYTTGATKTGGRLDQLGAINAVNLARPLVLRLRDWHMSLPMELAVDNIQFRRLSANASLHLSFAAVSIALDRALLRVLNPSSPPELTHAVRSTAKSRVVTTIGFLKSLQPEHMGALWGGASAHQVVSVGSLAGLLWATTEDAAEMKWCAERMDELRWCLRVRGQGAAFMREALRLLDSDWGRLDFISSRGGT</sequence>
<gene>
    <name evidence="5" type="ORF">NLU13_5777</name>
</gene>
<dbReference type="PANTHER" id="PTHR31668:SF4">
    <property type="entry name" value="TRANSCRIPTIONAL ACTIVATOR PROTEIN DAL81"/>
    <property type="match status" value="1"/>
</dbReference>
<dbReference type="Pfam" id="PF04082">
    <property type="entry name" value="Fungal_trans"/>
    <property type="match status" value="1"/>
</dbReference>
<evidence type="ECO:0000256" key="1">
    <source>
        <dbReference type="ARBA" id="ARBA00022723"/>
    </source>
</evidence>
<keyword evidence="6" id="KW-1185">Reference proteome</keyword>
<dbReference type="Proteomes" id="UP001175261">
    <property type="component" value="Unassembled WGS sequence"/>
</dbReference>
<dbReference type="EMBL" id="JAPDFR010000004">
    <property type="protein sequence ID" value="KAK0387465.1"/>
    <property type="molecule type" value="Genomic_DNA"/>
</dbReference>
<evidence type="ECO:0000259" key="4">
    <source>
        <dbReference type="PROSITE" id="PS50048"/>
    </source>
</evidence>
<dbReference type="CDD" id="cd12148">
    <property type="entry name" value="fungal_TF_MHR"/>
    <property type="match status" value="1"/>
</dbReference>
<dbReference type="SMART" id="SM00066">
    <property type="entry name" value="GAL4"/>
    <property type="match status" value="1"/>
</dbReference>
<dbReference type="Gene3D" id="4.10.240.10">
    <property type="entry name" value="Zn(2)-C6 fungal-type DNA-binding domain"/>
    <property type="match status" value="1"/>
</dbReference>
<feature type="region of interest" description="Disordered" evidence="3">
    <location>
        <begin position="192"/>
        <end position="222"/>
    </location>
</feature>
<organism evidence="5 6">
    <name type="scientific">Sarocladium strictum</name>
    <name type="common">Black bundle disease fungus</name>
    <name type="synonym">Acremonium strictum</name>
    <dbReference type="NCBI Taxonomy" id="5046"/>
    <lineage>
        <taxon>Eukaryota</taxon>
        <taxon>Fungi</taxon>
        <taxon>Dikarya</taxon>
        <taxon>Ascomycota</taxon>
        <taxon>Pezizomycotina</taxon>
        <taxon>Sordariomycetes</taxon>
        <taxon>Hypocreomycetidae</taxon>
        <taxon>Hypocreales</taxon>
        <taxon>Sarocladiaceae</taxon>
        <taxon>Sarocladium</taxon>
    </lineage>
</organism>
<dbReference type="PROSITE" id="PS50048">
    <property type="entry name" value="ZN2_CY6_FUNGAL_2"/>
    <property type="match status" value="1"/>
</dbReference>